<proteinExistence type="predicted"/>
<organism evidence="1 2">
    <name type="scientific">Aphis glycines</name>
    <name type="common">Soybean aphid</name>
    <dbReference type="NCBI Taxonomy" id="307491"/>
    <lineage>
        <taxon>Eukaryota</taxon>
        <taxon>Metazoa</taxon>
        <taxon>Ecdysozoa</taxon>
        <taxon>Arthropoda</taxon>
        <taxon>Hexapoda</taxon>
        <taxon>Insecta</taxon>
        <taxon>Pterygota</taxon>
        <taxon>Neoptera</taxon>
        <taxon>Paraneoptera</taxon>
        <taxon>Hemiptera</taxon>
        <taxon>Sternorrhyncha</taxon>
        <taxon>Aphidomorpha</taxon>
        <taxon>Aphidoidea</taxon>
        <taxon>Aphididae</taxon>
        <taxon>Aphidini</taxon>
        <taxon>Aphis</taxon>
        <taxon>Aphis</taxon>
    </lineage>
</organism>
<dbReference type="EMBL" id="VYZN01000009">
    <property type="protein sequence ID" value="KAE9543305.1"/>
    <property type="molecule type" value="Genomic_DNA"/>
</dbReference>
<dbReference type="AlphaFoldDB" id="A0A6G0U2I2"/>
<dbReference type="Proteomes" id="UP000475862">
    <property type="component" value="Unassembled WGS sequence"/>
</dbReference>
<keyword evidence="2" id="KW-1185">Reference proteome</keyword>
<evidence type="ECO:0000313" key="1">
    <source>
        <dbReference type="EMBL" id="KAE9543305.1"/>
    </source>
</evidence>
<evidence type="ECO:0000313" key="2">
    <source>
        <dbReference type="Proteomes" id="UP000475862"/>
    </source>
</evidence>
<comment type="caution">
    <text evidence="1">The sequence shown here is derived from an EMBL/GenBank/DDBJ whole genome shotgun (WGS) entry which is preliminary data.</text>
</comment>
<protein>
    <submittedName>
        <fullName evidence="1">Uncharacterized protein</fullName>
    </submittedName>
</protein>
<name>A0A6G0U2I2_APHGL</name>
<sequence>MAEVSEIIDVESIIGKFNKISIEGSPISYITRIINGEELKFVSVLMAETLLLGRYLRYFNPDIFCHCISVKGYYITNAEAKVLNYINVQCSSMLGNHEFIAGKDCIVRLEDVQEFLTFLNICYNKMESNINDQEIQFEKQFGYIRFESYVIPYFTKEGEKYLPLLFFEKSTDDLLLGAMELKNWDLAYLKFCCHIVGVYDDLYNFDFCTVIRFNNLKNYFPPDTIFEEFWPKNVFFDSSIINYSEHLHEPNFWITEYLGSSIMSQESLTANNVNQVQINHSEPNSLIKHSHSKQ</sequence>
<gene>
    <name evidence="1" type="ORF">AGLY_003216</name>
</gene>
<reference evidence="1 2" key="1">
    <citation type="submission" date="2019-08" db="EMBL/GenBank/DDBJ databases">
        <title>The genome of the soybean aphid Biotype 1, its phylome, world population structure and adaptation to the North American continent.</title>
        <authorList>
            <person name="Giordano R."/>
            <person name="Donthu R.K."/>
            <person name="Hernandez A.G."/>
            <person name="Wright C.L."/>
            <person name="Zimin A.V."/>
        </authorList>
    </citation>
    <scope>NUCLEOTIDE SEQUENCE [LARGE SCALE GENOMIC DNA]</scope>
    <source>
        <tissue evidence="1">Whole aphids</tissue>
    </source>
</reference>
<dbReference type="OrthoDB" id="6583216at2759"/>
<accession>A0A6G0U2I2</accession>